<evidence type="ECO:0000256" key="1">
    <source>
        <dbReference type="SAM" id="MobiDB-lite"/>
    </source>
</evidence>
<organism evidence="3 4">
    <name type="scientific">Endocarpon pusillum (strain Z07020 / HMAS-L-300199)</name>
    <name type="common">Lichen-forming fungus</name>
    <dbReference type="NCBI Taxonomy" id="1263415"/>
    <lineage>
        <taxon>Eukaryota</taxon>
        <taxon>Fungi</taxon>
        <taxon>Dikarya</taxon>
        <taxon>Ascomycota</taxon>
        <taxon>Pezizomycotina</taxon>
        <taxon>Eurotiomycetes</taxon>
        <taxon>Chaetothyriomycetidae</taxon>
        <taxon>Verrucariales</taxon>
        <taxon>Verrucariaceae</taxon>
        <taxon>Endocarpon</taxon>
    </lineage>
</organism>
<dbReference type="eggNOG" id="KOG1840">
    <property type="taxonomic scope" value="Eukaryota"/>
</dbReference>
<reference evidence="4" key="1">
    <citation type="journal article" date="2014" name="BMC Genomics">
        <title>Genome characteristics reveal the impact of lichenization on lichen-forming fungus Endocarpon pusillum Hedwig (Verrucariales, Ascomycota).</title>
        <authorList>
            <person name="Wang Y.-Y."/>
            <person name="Liu B."/>
            <person name="Zhang X.-Y."/>
            <person name="Zhou Q.-M."/>
            <person name="Zhang T."/>
            <person name="Li H."/>
            <person name="Yu Y.-F."/>
            <person name="Zhang X.-L."/>
            <person name="Hao X.-Y."/>
            <person name="Wang M."/>
            <person name="Wang L."/>
            <person name="Wei J.-C."/>
        </authorList>
    </citation>
    <scope>NUCLEOTIDE SEQUENCE [LARGE SCALE GENOMIC DNA]</scope>
    <source>
        <strain evidence="4">Z07020 / HMAS-L-300199</strain>
    </source>
</reference>
<dbReference type="Proteomes" id="UP000019373">
    <property type="component" value="Unassembled WGS sequence"/>
</dbReference>
<dbReference type="PRINTS" id="PR00364">
    <property type="entry name" value="DISEASERSIST"/>
</dbReference>
<dbReference type="InterPro" id="IPR041664">
    <property type="entry name" value="AAA_16"/>
</dbReference>
<gene>
    <name evidence="3" type="ORF">EPUS_05852</name>
</gene>
<dbReference type="OrthoDB" id="4196780at2759"/>
<dbReference type="GeneID" id="19240799"/>
<evidence type="ECO:0000259" key="2">
    <source>
        <dbReference type="Pfam" id="PF13191"/>
    </source>
</evidence>
<dbReference type="PANTHER" id="PTHR35205">
    <property type="entry name" value="NB-ARC AND TPR DOMAIN PROTEIN"/>
    <property type="match status" value="1"/>
</dbReference>
<dbReference type="GO" id="GO:0043531">
    <property type="term" value="F:ADP binding"/>
    <property type="evidence" value="ECO:0007669"/>
    <property type="project" value="InterPro"/>
</dbReference>
<evidence type="ECO:0000313" key="3">
    <source>
        <dbReference type="EMBL" id="ERF76579.1"/>
    </source>
</evidence>
<protein>
    <recommendedName>
        <fullName evidence="2">Orc1-like AAA ATPase domain-containing protein</fullName>
    </recommendedName>
</protein>
<dbReference type="AlphaFoldDB" id="U1I3H4"/>
<dbReference type="RefSeq" id="XP_007786103.1">
    <property type="nucleotide sequence ID" value="XM_007787913.1"/>
</dbReference>
<name>U1I3H4_ENDPU</name>
<dbReference type="InterPro" id="IPR027417">
    <property type="entry name" value="P-loop_NTPase"/>
</dbReference>
<sequence length="326" mass="36262">MATAKGVSVGDNSYWHQGDNITTNHHHPLPAPPAPPSYKLGLNLDGAPQIDGRLFVGREQELAQIQEWLSPVNPTQNVVAISGLGGMGKTQLSLHFAKRCHPSYSAVIWLNANCETTLKAAYVALVRRFHGEDGRGEAVGKIDEEQAVRTVRQWLSRPENKTWLVVYDNYDDPQLPGLRSSTGYDIRTYFPYSTQGSILITTRSARLTFAKQVRLKKFDDLDQSLAILATRSSRETRGDGNATKLAKRLDGLPLALATAGDYIGKTPDSFGDYLQMYEDAWQDLADNSDGLFNVLKGGSERFDGCRVDSLHEKHFNTTTIDFRYCH</sequence>
<feature type="region of interest" description="Disordered" evidence="1">
    <location>
        <begin position="1"/>
        <end position="35"/>
    </location>
</feature>
<accession>U1I3H4</accession>
<dbReference type="Gene3D" id="3.40.50.300">
    <property type="entry name" value="P-loop containing nucleotide triphosphate hydrolases"/>
    <property type="match status" value="1"/>
</dbReference>
<evidence type="ECO:0000313" key="4">
    <source>
        <dbReference type="Proteomes" id="UP000019373"/>
    </source>
</evidence>
<dbReference type="Pfam" id="PF13191">
    <property type="entry name" value="AAA_16"/>
    <property type="match status" value="1"/>
</dbReference>
<feature type="domain" description="Orc1-like AAA ATPase" evidence="2">
    <location>
        <begin position="55"/>
        <end position="130"/>
    </location>
</feature>
<feature type="compositionally biased region" description="Polar residues" evidence="1">
    <location>
        <begin position="10"/>
        <end position="23"/>
    </location>
</feature>
<keyword evidence="4" id="KW-1185">Reference proteome</keyword>
<dbReference type="HOGENOM" id="CLU_852658_0_0_1"/>
<dbReference type="OMA" id="ACACMIS"/>
<dbReference type="PANTHER" id="PTHR35205:SF1">
    <property type="entry name" value="ZU5 DOMAIN-CONTAINING PROTEIN"/>
    <property type="match status" value="1"/>
</dbReference>
<dbReference type="EMBL" id="KE720743">
    <property type="protein sequence ID" value="ERF76579.1"/>
    <property type="molecule type" value="Genomic_DNA"/>
</dbReference>
<proteinExistence type="predicted"/>
<dbReference type="SUPFAM" id="SSF52540">
    <property type="entry name" value="P-loop containing nucleoside triphosphate hydrolases"/>
    <property type="match status" value="1"/>
</dbReference>